<sequence length="59" mass="5935">MTSSTGSAALVASCCKAVTASVACANAHKDPSRCGVRLRRFGTLSANTRPAPSVCLPLA</sequence>
<dbReference type="RefSeq" id="WP_213680789.1">
    <property type="nucleotide sequence ID" value="NZ_CP074572.1"/>
</dbReference>
<dbReference type="EMBL" id="CP074572">
    <property type="protein sequence ID" value="QVK22132.1"/>
    <property type="molecule type" value="Genomic_DNA"/>
</dbReference>
<keyword evidence="2" id="KW-1185">Reference proteome</keyword>
<dbReference type="Proteomes" id="UP000676428">
    <property type="component" value="Chromosome"/>
</dbReference>
<gene>
    <name evidence="1" type="ORF">KHX94_11810</name>
</gene>
<name>A0ABX8DEC8_9GAMM</name>
<accession>A0ABX8DEC8</accession>
<reference evidence="1 2" key="1">
    <citation type="journal article" date="2012" name="Int. J. Syst. Evol. Microbiol.">
        <title>Shewanella dokdonensis sp. nov., isolated from seawater.</title>
        <authorList>
            <person name="Sung H.R."/>
            <person name="Yoon J.H."/>
            <person name="Ghim S.Y."/>
        </authorList>
    </citation>
    <scope>NUCLEOTIDE SEQUENCE [LARGE SCALE GENOMIC DNA]</scope>
    <source>
        <strain evidence="1 2">DSM 23626</strain>
    </source>
</reference>
<proteinExistence type="predicted"/>
<protein>
    <recommendedName>
        <fullName evidence="3">Lipoprotein</fullName>
    </recommendedName>
</protein>
<organism evidence="1 2">
    <name type="scientific">Shewanella dokdonensis</name>
    <dbReference type="NCBI Taxonomy" id="712036"/>
    <lineage>
        <taxon>Bacteria</taxon>
        <taxon>Pseudomonadati</taxon>
        <taxon>Pseudomonadota</taxon>
        <taxon>Gammaproteobacteria</taxon>
        <taxon>Alteromonadales</taxon>
        <taxon>Shewanellaceae</taxon>
        <taxon>Shewanella</taxon>
    </lineage>
</organism>
<evidence type="ECO:0000313" key="2">
    <source>
        <dbReference type="Proteomes" id="UP000676428"/>
    </source>
</evidence>
<evidence type="ECO:0000313" key="1">
    <source>
        <dbReference type="EMBL" id="QVK22132.1"/>
    </source>
</evidence>
<evidence type="ECO:0008006" key="3">
    <source>
        <dbReference type="Google" id="ProtNLM"/>
    </source>
</evidence>